<comment type="caution">
    <text evidence="7">The sequence shown here is derived from an EMBL/GenBank/DDBJ whole genome shotgun (WGS) entry which is preliminary data.</text>
</comment>
<comment type="subcellular location">
    <subcellularLocation>
        <location evidence="1">Membrane</location>
        <topology evidence="1">Multi-pass membrane protein</topology>
    </subcellularLocation>
</comment>
<dbReference type="InterPro" id="IPR010432">
    <property type="entry name" value="RDD"/>
</dbReference>
<evidence type="ECO:0000313" key="8">
    <source>
        <dbReference type="Proteomes" id="UP000246004"/>
    </source>
</evidence>
<organism evidence="7 8">
    <name type="scientific">Methanosphaera cuniculi</name>
    <dbReference type="NCBI Taxonomy" id="1077256"/>
    <lineage>
        <taxon>Archaea</taxon>
        <taxon>Methanobacteriati</taxon>
        <taxon>Methanobacteriota</taxon>
        <taxon>Methanomada group</taxon>
        <taxon>Methanobacteria</taxon>
        <taxon>Methanobacteriales</taxon>
        <taxon>Methanobacteriaceae</taxon>
        <taxon>Methanosphaera</taxon>
    </lineage>
</organism>
<evidence type="ECO:0000256" key="4">
    <source>
        <dbReference type="ARBA" id="ARBA00023136"/>
    </source>
</evidence>
<keyword evidence="3 5" id="KW-1133">Transmembrane helix</keyword>
<evidence type="ECO:0000256" key="2">
    <source>
        <dbReference type="ARBA" id="ARBA00022692"/>
    </source>
</evidence>
<reference evidence="7 8" key="1">
    <citation type="submission" date="2016-04" db="EMBL/GenBank/DDBJ databases">
        <title>Genome sequence of Methanosphaera cuniculi DSM 4103.</title>
        <authorList>
            <person name="Poehlein A."/>
            <person name="Seedorf H."/>
            <person name="Daniel R."/>
        </authorList>
    </citation>
    <scope>NUCLEOTIDE SEQUENCE [LARGE SCALE GENOMIC DNA]</scope>
    <source>
        <strain evidence="7 8">DSM 4103</strain>
    </source>
</reference>
<keyword evidence="4 5" id="KW-0472">Membrane</keyword>
<dbReference type="AlphaFoldDB" id="A0A2V2BQJ5"/>
<evidence type="ECO:0000256" key="1">
    <source>
        <dbReference type="ARBA" id="ARBA00004141"/>
    </source>
</evidence>
<feature type="domain" description="RDD" evidence="6">
    <location>
        <begin position="12"/>
        <end position="128"/>
    </location>
</feature>
<accession>A0A2V2BQJ5</accession>
<dbReference type="EMBL" id="LWMS01000021">
    <property type="protein sequence ID" value="PWL08249.1"/>
    <property type="molecule type" value="Genomic_DNA"/>
</dbReference>
<protein>
    <submittedName>
        <fullName evidence="7">RDD family protein</fullName>
    </submittedName>
</protein>
<evidence type="ECO:0000259" key="6">
    <source>
        <dbReference type="Pfam" id="PF06271"/>
    </source>
</evidence>
<evidence type="ECO:0000256" key="3">
    <source>
        <dbReference type="ARBA" id="ARBA00022989"/>
    </source>
</evidence>
<dbReference type="GO" id="GO:0016020">
    <property type="term" value="C:membrane"/>
    <property type="evidence" value="ECO:0007669"/>
    <property type="project" value="UniProtKB-SubCell"/>
</dbReference>
<evidence type="ECO:0000313" key="7">
    <source>
        <dbReference type="EMBL" id="PWL08249.1"/>
    </source>
</evidence>
<gene>
    <name evidence="7" type="ORF">MSCUN_08700</name>
</gene>
<keyword evidence="2 5" id="KW-0812">Transmembrane</keyword>
<dbReference type="Proteomes" id="UP000246004">
    <property type="component" value="Unassembled WGS sequence"/>
</dbReference>
<evidence type="ECO:0000256" key="5">
    <source>
        <dbReference type="SAM" id="Phobius"/>
    </source>
</evidence>
<feature type="transmembrane region" description="Helical" evidence="5">
    <location>
        <begin position="48"/>
        <end position="67"/>
    </location>
</feature>
<feature type="transmembrane region" description="Helical" evidence="5">
    <location>
        <begin position="21"/>
        <end position="42"/>
    </location>
</feature>
<proteinExistence type="predicted"/>
<name>A0A2V2BQJ5_9EURY</name>
<dbReference type="Pfam" id="PF06271">
    <property type="entry name" value="RDD"/>
    <property type="match status" value="1"/>
</dbReference>
<sequence length="163" mass="18945">MLNVINMEHFILRTKALIIDFIIVTLLTALVDNIIFMILVLLKLPANTYSSIVLVIITMAYFTIFEAKTNKTIGKKVMHLYVSDIEGYMSYKKAFIRNLTKIYWIPLIFDVLIGKILNYPSRLFDKLAKTDVYADTELEVTKEEDTFEELTEDDFEELDADEI</sequence>